<dbReference type="InterPro" id="IPR007111">
    <property type="entry name" value="NACHT_NTPase"/>
</dbReference>
<dbReference type="AlphaFoldDB" id="A0A9Q1HLJ3"/>
<dbReference type="InterPro" id="IPR036179">
    <property type="entry name" value="Ig-like_dom_sf"/>
</dbReference>
<dbReference type="Proteomes" id="UP001152320">
    <property type="component" value="Chromosome 1"/>
</dbReference>
<comment type="caution">
    <text evidence="2">The sequence shown here is derived from an EMBL/GenBank/DDBJ whole genome shotgun (WGS) entry which is preliminary data.</text>
</comment>
<dbReference type="InterPro" id="IPR027417">
    <property type="entry name" value="P-loop_NTPase"/>
</dbReference>
<accession>A0A9Q1HLJ3</accession>
<dbReference type="SUPFAM" id="SSF52540">
    <property type="entry name" value="P-loop containing nucleoside triphosphate hydrolases"/>
    <property type="match status" value="1"/>
</dbReference>
<feature type="domain" description="NACHT" evidence="1">
    <location>
        <begin position="624"/>
        <end position="747"/>
    </location>
</feature>
<dbReference type="PANTHER" id="PTHR46312:SF2">
    <property type="entry name" value="NUCLEOTIDE-BINDING OLIGOMERIZATION DOMAIN-CONTAINING PROTEIN 2-LIKE"/>
    <property type="match status" value="1"/>
</dbReference>
<reference evidence="2" key="1">
    <citation type="submission" date="2021-10" db="EMBL/GenBank/DDBJ databases">
        <title>Tropical sea cucumber genome reveals ecological adaptation and Cuvierian tubules defense mechanism.</title>
        <authorList>
            <person name="Chen T."/>
        </authorList>
    </citation>
    <scope>NUCLEOTIDE SEQUENCE</scope>
    <source>
        <strain evidence="2">Nanhai2018</strain>
        <tissue evidence="2">Muscle</tissue>
    </source>
</reference>
<sequence>MHWYTPLFNSETCGIYREPFDSVERDASVYHSMSEEADKCESPQYIQIGRSGTIQCSFREDVFSVLWYGPVASFNDDVIIISKDSVKSGHSFISGDFDMYPNGTLIISNVTATHRGTFTVIKVDTPTSVASTFAVKVGILSPNFSFKPIIGNCDNDKGFCLMTSYKESEIVCYVIEAPIQLPLIWTVKTIEGDLNISSHFSVTNETDLFYTSRVTTRGLFMYSPLLTLLKCKADSPPGLLMTNESLLLIQNVNDSFIHSEPIKMYFEVDSRLSLKCTDLRITYLVWQVQKSLDQHFSNIISGILIRLNITYILDEDYKLDSSGSLLIEKVKTQHQGVYRCTGGDGLQDHVTTYDVIVFVYPDPPYPIVDGCNIQQHCVIVTQKEGSISCTLQEIHPQVKLDFREISTSAVHFYDKALTVKESRGAYDITLTAKYLFMDISQTRRSIECKAEGSPIHQFNLSTKFELILVHGVVASTDKSFPQQVRNYKKIAGASITFALIIAVFCVCCYMKVQGRRMEENDSRFDNRMEPISYEETPLMERYQTSGLLEKKNLFISQLKAKYQDLYNAVQPLPYIREEQYCVNRVFVDGGIVVLVEREIMENFETWEKIDTYQSILSDSRVNSERLIIEGEPGFGKSTLTLQLAYDWTNKVPSSYLRNIDIMILLRLRQMRRVTSIYRAIKQFLLPKQSPLSENDLRHIINSGFSLLIVLDGYDEYPDQDSKDSDFKLIITRKMFQQFKVILTTRSSHLHKKYPDLRKRLKLTGFDDLAQDQYIRKALASDDAKAAEKTKRKLQQNPVLRDLCHVPFFFVVFAHMAQGNDHLQNINSVTSFFRYIIACSHTHVKNKIRDGNVKTFDLLEAEHTKLDKLAFEGLQGMDRQVFWPKEYLCERLGQDFYDHYIRIGVFVEEEVLHLSDRIQYSTEVWFRHKLFCEWYAAYYFAEQASTNKPVSKPQTVDLLNYGALHQQGNISSINMDHADFQYIYLFACGLNPAAGEKIIEYMMSRKDSNKFAILCVLEQGLNQDYVLQSVKKLCSEKIVIDISDNLLLQKSTIHLLEIAEINKRIYLQVKISKFYTRHIINENLIVIQQAQQDMFALALVPPVWFVSIRRLLDTTSSLPPTSSATSYAI</sequence>
<dbReference type="OrthoDB" id="427518at2759"/>
<organism evidence="2 3">
    <name type="scientific">Holothuria leucospilota</name>
    <name type="common">Black long sea cucumber</name>
    <name type="synonym">Mertensiothuria leucospilota</name>
    <dbReference type="NCBI Taxonomy" id="206669"/>
    <lineage>
        <taxon>Eukaryota</taxon>
        <taxon>Metazoa</taxon>
        <taxon>Echinodermata</taxon>
        <taxon>Eleutherozoa</taxon>
        <taxon>Echinozoa</taxon>
        <taxon>Holothuroidea</taxon>
        <taxon>Aspidochirotacea</taxon>
        <taxon>Aspidochirotida</taxon>
        <taxon>Holothuriidae</taxon>
        <taxon>Holothuria</taxon>
    </lineage>
</organism>
<keyword evidence="3" id="KW-1185">Reference proteome</keyword>
<dbReference type="InterPro" id="IPR003599">
    <property type="entry name" value="Ig_sub"/>
</dbReference>
<evidence type="ECO:0000313" key="3">
    <source>
        <dbReference type="Proteomes" id="UP001152320"/>
    </source>
</evidence>
<evidence type="ECO:0000259" key="1">
    <source>
        <dbReference type="PROSITE" id="PS50837"/>
    </source>
</evidence>
<dbReference type="PROSITE" id="PS50837">
    <property type="entry name" value="NACHT"/>
    <property type="match status" value="1"/>
</dbReference>
<dbReference type="SUPFAM" id="SSF48726">
    <property type="entry name" value="Immunoglobulin"/>
    <property type="match status" value="2"/>
</dbReference>
<protein>
    <submittedName>
        <fullName evidence="2">NLR family CARD domain-containing protein 4</fullName>
    </submittedName>
</protein>
<dbReference type="EMBL" id="JAIZAY010000001">
    <property type="protein sequence ID" value="KAJ8049876.1"/>
    <property type="molecule type" value="Genomic_DNA"/>
</dbReference>
<dbReference type="InterPro" id="IPR013783">
    <property type="entry name" value="Ig-like_fold"/>
</dbReference>
<proteinExistence type="predicted"/>
<dbReference type="SMART" id="SM00409">
    <property type="entry name" value="IG"/>
    <property type="match status" value="2"/>
</dbReference>
<dbReference type="PANTHER" id="PTHR46312">
    <property type="entry name" value="NACHT DOMAIN-CONTAINING PROTEIN"/>
    <property type="match status" value="1"/>
</dbReference>
<dbReference type="Gene3D" id="2.60.40.10">
    <property type="entry name" value="Immunoglobulins"/>
    <property type="match status" value="1"/>
</dbReference>
<dbReference type="Gene3D" id="3.40.50.300">
    <property type="entry name" value="P-loop containing nucleotide triphosphate hydrolases"/>
    <property type="match status" value="1"/>
</dbReference>
<name>A0A9Q1HLJ3_HOLLE</name>
<evidence type="ECO:0000313" key="2">
    <source>
        <dbReference type="EMBL" id="KAJ8049876.1"/>
    </source>
</evidence>
<dbReference type="Pfam" id="PF05729">
    <property type="entry name" value="NACHT"/>
    <property type="match status" value="1"/>
</dbReference>
<gene>
    <name evidence="2" type="ORF">HOLleu_02805</name>
</gene>